<keyword evidence="2" id="KW-0614">Plasmid</keyword>
<evidence type="ECO:0000313" key="3">
    <source>
        <dbReference type="Proteomes" id="UP000008043"/>
    </source>
</evidence>
<dbReference type="Proteomes" id="UP000008043">
    <property type="component" value="Plasmid pSDA1"/>
</dbReference>
<dbReference type="EMBL" id="HE971710">
    <property type="protein sequence ID" value="CCK32922.1"/>
    <property type="molecule type" value="Genomic_DNA"/>
</dbReference>
<proteinExistence type="predicted"/>
<evidence type="ECO:0000256" key="1">
    <source>
        <dbReference type="SAM" id="MobiDB-lite"/>
    </source>
</evidence>
<organism evidence="3">
    <name type="scientific">Streptomyces davaonensis (strain DSM 101723 / JCM 4913 / KCC S-0913 / 768)</name>
    <dbReference type="NCBI Taxonomy" id="1214101"/>
    <lineage>
        <taxon>Bacteria</taxon>
        <taxon>Bacillati</taxon>
        <taxon>Actinomycetota</taxon>
        <taxon>Actinomycetes</taxon>
        <taxon>Kitasatosporales</taxon>
        <taxon>Streptomycetaceae</taxon>
        <taxon>Streptomyces</taxon>
    </lineage>
</organism>
<reference evidence="2 3" key="1">
    <citation type="journal article" date="2012" name="J. Bacteriol.">
        <title>Genome sequence of the bacterium Streptomyces davawensis JCM 4913 and heterologous production of the unique antibiotic roseoflavin.</title>
        <authorList>
            <person name="Jankowitsch F."/>
            <person name="Schwarz J."/>
            <person name="Ruckert C."/>
            <person name="Gust B."/>
            <person name="Szczepanowski R."/>
            <person name="Blom J."/>
            <person name="Pelzer S."/>
            <person name="Kalinowski J."/>
            <person name="Mack M."/>
        </authorList>
    </citation>
    <scope>NUCLEOTIDE SEQUENCE [LARGE SCALE GENOMIC DNA]</scope>
    <source>
        <strain evidence="3">DSM 101723 / JCM 4913 / KCC S-0913 / 768</strain>
        <plasmid evidence="2 3">pSDA1</plasmid>
    </source>
</reference>
<dbReference type="AlphaFoldDB" id="K4RGL9"/>
<dbReference type="PATRIC" id="fig|1214101.3.peg.8631"/>
<feature type="region of interest" description="Disordered" evidence="1">
    <location>
        <begin position="1"/>
        <end position="29"/>
    </location>
</feature>
<accession>K4RGL9</accession>
<dbReference type="eggNOG" id="ENOG5031N25">
    <property type="taxonomic scope" value="Bacteria"/>
</dbReference>
<gene>
    <name evidence="2" type="ORF">BN159_p43</name>
</gene>
<keyword evidence="3" id="KW-1185">Reference proteome</keyword>
<evidence type="ECO:0000313" key="2">
    <source>
        <dbReference type="EMBL" id="CCK32922.1"/>
    </source>
</evidence>
<sequence length="135" mass="14842">MSAFCAAPTPHLPGRGGRSGPSTTRERREMDVMTLPYFEVDVPTRSTTQPGLSGVHVFTGRADSRSAAVRIAHEVYDAARAAREDGLEIPHDRPDGWGACGYRPGWELDWPAAIAGRWNNPYSWGRTVDDGDFEL</sequence>
<dbReference type="HOGENOM" id="CLU_1884563_0_0_11"/>
<geneLocation type="plasmid" evidence="2 3">
    <name>pSDA1</name>
</geneLocation>
<dbReference type="KEGG" id="sdv:BN159_p43"/>
<name>K4RGL9_STRDJ</name>
<protein>
    <submittedName>
        <fullName evidence="2">Uncharacterized protein</fullName>
    </submittedName>
</protein>